<dbReference type="Proteomes" id="UP000595894">
    <property type="component" value="Chromosome"/>
</dbReference>
<reference evidence="2" key="1">
    <citation type="submission" date="2020-09" db="EMBL/GenBank/DDBJ databases">
        <title>Sphingomonas sp., a new species isolated from pork steak.</title>
        <authorList>
            <person name="Heidler von Heilborn D."/>
        </authorList>
    </citation>
    <scope>NUCLEOTIDE SEQUENCE [LARGE SCALE GENOMIC DNA]</scope>
</reference>
<organism evidence="1 2">
    <name type="scientific">Sphingomonas aliaeris</name>
    <dbReference type="NCBI Taxonomy" id="2759526"/>
    <lineage>
        <taxon>Bacteria</taxon>
        <taxon>Pseudomonadati</taxon>
        <taxon>Pseudomonadota</taxon>
        <taxon>Alphaproteobacteria</taxon>
        <taxon>Sphingomonadales</taxon>
        <taxon>Sphingomonadaceae</taxon>
        <taxon>Sphingomonas</taxon>
    </lineage>
</organism>
<evidence type="ECO:0008006" key="3">
    <source>
        <dbReference type="Google" id="ProtNLM"/>
    </source>
</evidence>
<accession>A0A974NVZ7</accession>
<dbReference type="AlphaFoldDB" id="A0A974NVZ7"/>
<dbReference type="RefSeq" id="WP_202094764.1">
    <property type="nucleotide sequence ID" value="NZ_CP061035.1"/>
</dbReference>
<name>A0A974NVZ7_9SPHN</name>
<keyword evidence="2" id="KW-1185">Reference proteome</keyword>
<protein>
    <recommendedName>
        <fullName evidence="3">Winged helix DNA-binding domain-containing protein</fullName>
    </recommendedName>
</protein>
<proteinExistence type="predicted"/>
<gene>
    <name evidence="1" type="ORF">H5J25_03440</name>
</gene>
<evidence type="ECO:0000313" key="1">
    <source>
        <dbReference type="EMBL" id="QQV77828.1"/>
    </source>
</evidence>
<dbReference type="EMBL" id="CP061035">
    <property type="protein sequence ID" value="QQV77828.1"/>
    <property type="molecule type" value="Genomic_DNA"/>
</dbReference>
<dbReference type="KEGG" id="sari:H5J25_03440"/>
<evidence type="ECO:0000313" key="2">
    <source>
        <dbReference type="Proteomes" id="UP000595894"/>
    </source>
</evidence>
<sequence length="127" mass="13675">MTGEAARQKAQDDDILSPDQLVLQARRSIAVRRALMAHLPSSLIPDPSLDFLSALYVAHAVGGRGLSRRQLCEQTTVAANVGARWVGALRAENLVVEQADETRLSAQGLRLVEDGLKAVLLASHAIR</sequence>